<dbReference type="RefSeq" id="WP_398281932.1">
    <property type="nucleotide sequence ID" value="NZ_JBITLV010000004.1"/>
</dbReference>
<sequence length="216" mass="24466">MSTHRKGNRSGVLWRRLTVTRARRVGPLVITTPERTVVDCARCLDRPWGLAVADAALHAGLVDHAQLVAELTDAPRAEGLTKARWVVEHARSSPESPLESLGRADLLLAGRPQTEPQGWLRTARGWVRVDLLDRANRLVLEADGRIKYGEFPAVWKEKLREDDIRDLQIEVVRFTMADHHHQEPWLRRYDRALARGRLSATQLGPVPVMVPPFRLP</sequence>
<organism evidence="1 2">
    <name type="scientific">Spongisporangium articulatum</name>
    <dbReference type="NCBI Taxonomy" id="3362603"/>
    <lineage>
        <taxon>Bacteria</taxon>
        <taxon>Bacillati</taxon>
        <taxon>Actinomycetota</taxon>
        <taxon>Actinomycetes</taxon>
        <taxon>Kineosporiales</taxon>
        <taxon>Kineosporiaceae</taxon>
        <taxon>Spongisporangium</taxon>
    </lineage>
</organism>
<reference evidence="1 2" key="1">
    <citation type="submission" date="2024-10" db="EMBL/GenBank/DDBJ databases">
        <title>The Natural Products Discovery Center: Release of the First 8490 Sequenced Strains for Exploring Actinobacteria Biosynthetic Diversity.</title>
        <authorList>
            <person name="Kalkreuter E."/>
            <person name="Kautsar S.A."/>
            <person name="Yang D."/>
            <person name="Bader C.D."/>
            <person name="Teijaro C.N."/>
            <person name="Fluegel L."/>
            <person name="Davis C.M."/>
            <person name="Simpson J.R."/>
            <person name="Lauterbach L."/>
            <person name="Steele A.D."/>
            <person name="Gui C."/>
            <person name="Meng S."/>
            <person name="Li G."/>
            <person name="Viehrig K."/>
            <person name="Ye F."/>
            <person name="Su P."/>
            <person name="Kiefer A.F."/>
            <person name="Nichols A."/>
            <person name="Cepeda A.J."/>
            <person name="Yan W."/>
            <person name="Fan B."/>
            <person name="Jiang Y."/>
            <person name="Adhikari A."/>
            <person name="Zheng C.-J."/>
            <person name="Schuster L."/>
            <person name="Cowan T.M."/>
            <person name="Smanski M.J."/>
            <person name="Chevrette M.G."/>
            <person name="De Carvalho L.P.S."/>
            <person name="Shen B."/>
        </authorList>
    </citation>
    <scope>NUCLEOTIDE SEQUENCE [LARGE SCALE GENOMIC DNA]</scope>
    <source>
        <strain evidence="1 2">NPDC049639</strain>
    </source>
</reference>
<keyword evidence="2" id="KW-1185">Reference proteome</keyword>
<comment type="caution">
    <text evidence="1">The sequence shown here is derived from an EMBL/GenBank/DDBJ whole genome shotgun (WGS) entry which is preliminary data.</text>
</comment>
<protein>
    <recommendedName>
        <fullName evidence="3">DUF559 domain-containing protein</fullName>
    </recommendedName>
</protein>
<dbReference type="Proteomes" id="UP001612915">
    <property type="component" value="Unassembled WGS sequence"/>
</dbReference>
<dbReference type="EMBL" id="JBITLV010000004">
    <property type="protein sequence ID" value="MFI7588212.1"/>
    <property type="molecule type" value="Genomic_DNA"/>
</dbReference>
<evidence type="ECO:0000313" key="1">
    <source>
        <dbReference type="EMBL" id="MFI7588212.1"/>
    </source>
</evidence>
<proteinExistence type="predicted"/>
<gene>
    <name evidence="1" type="ORF">ACIB24_14175</name>
</gene>
<name>A0ABW8ARG3_9ACTN</name>
<evidence type="ECO:0000313" key="2">
    <source>
        <dbReference type="Proteomes" id="UP001612915"/>
    </source>
</evidence>
<evidence type="ECO:0008006" key="3">
    <source>
        <dbReference type="Google" id="ProtNLM"/>
    </source>
</evidence>
<accession>A0ABW8ARG3</accession>